<keyword evidence="1" id="KW-0812">Transmembrane</keyword>
<evidence type="ECO:0000256" key="1">
    <source>
        <dbReference type="SAM" id="Phobius"/>
    </source>
</evidence>
<reference evidence="2" key="1">
    <citation type="submission" date="2020-09" db="EMBL/GenBank/DDBJ databases">
        <title>A novel bacterium of genus Paenibacillus, isolated from South China Sea.</title>
        <authorList>
            <person name="Huang H."/>
            <person name="Mo K."/>
            <person name="Hu Y."/>
        </authorList>
    </citation>
    <scope>NUCLEOTIDE SEQUENCE</scope>
    <source>
        <strain evidence="2">IB182496</strain>
    </source>
</reference>
<name>A0A927BT02_9BACL</name>
<proteinExistence type="predicted"/>
<sequence>MLPHIVEIALPLGWLIGSARSTLRSAPASTRLLYALLLAAAAFFGLDYIVSGNWANLNDVMEWSLGWAARDVTRLLQSAADQ</sequence>
<dbReference type="RefSeq" id="WP_190916148.1">
    <property type="nucleotide sequence ID" value="NZ_JACXIZ010000013.1"/>
</dbReference>
<organism evidence="2 3">
    <name type="scientific">Paenibacillus sabuli</name>
    <dbReference type="NCBI Taxonomy" id="2772509"/>
    <lineage>
        <taxon>Bacteria</taxon>
        <taxon>Bacillati</taxon>
        <taxon>Bacillota</taxon>
        <taxon>Bacilli</taxon>
        <taxon>Bacillales</taxon>
        <taxon>Paenibacillaceae</taxon>
        <taxon>Paenibacillus</taxon>
    </lineage>
</organism>
<evidence type="ECO:0000313" key="3">
    <source>
        <dbReference type="Proteomes" id="UP000621560"/>
    </source>
</evidence>
<dbReference type="AlphaFoldDB" id="A0A927BT02"/>
<protein>
    <submittedName>
        <fullName evidence="2">Uncharacterized protein</fullName>
    </submittedName>
</protein>
<dbReference type="Proteomes" id="UP000621560">
    <property type="component" value="Unassembled WGS sequence"/>
</dbReference>
<accession>A0A927BT02</accession>
<keyword evidence="3" id="KW-1185">Reference proteome</keyword>
<feature type="transmembrane region" description="Helical" evidence="1">
    <location>
        <begin position="32"/>
        <end position="51"/>
    </location>
</feature>
<dbReference type="EMBL" id="JACXIZ010000013">
    <property type="protein sequence ID" value="MBD2844984.1"/>
    <property type="molecule type" value="Genomic_DNA"/>
</dbReference>
<evidence type="ECO:0000313" key="2">
    <source>
        <dbReference type="EMBL" id="MBD2844984.1"/>
    </source>
</evidence>
<comment type="caution">
    <text evidence="2">The sequence shown here is derived from an EMBL/GenBank/DDBJ whole genome shotgun (WGS) entry which is preliminary data.</text>
</comment>
<gene>
    <name evidence="2" type="ORF">IDH44_07265</name>
</gene>
<keyword evidence="1" id="KW-0472">Membrane</keyword>
<keyword evidence="1" id="KW-1133">Transmembrane helix</keyword>